<evidence type="ECO:0000313" key="2">
    <source>
        <dbReference type="Proteomes" id="UP000265560"/>
    </source>
</evidence>
<protein>
    <submittedName>
        <fullName evidence="1">DUF469 family protein</fullName>
    </submittedName>
</protein>
<name>A0A385Z764_9PSED</name>
<sequence>MATNRSRRLRKKLCVDEFQELGFELNVNLKDGLSDEAVDAFLAQFLREAMAGNGLDYVGGEDFGLVCLATRGSVSEEQRVQVEAWLKGRNELVDFSVSPLIDVWYPETPINPA</sequence>
<dbReference type="PANTHER" id="PTHR38778:SF1">
    <property type="entry name" value="CYTOPLASMIC PROTEIN"/>
    <property type="match status" value="1"/>
</dbReference>
<reference evidence="2" key="1">
    <citation type="submission" date="2018-09" db="EMBL/GenBank/DDBJ databases">
        <authorList>
            <person name="Zhu H."/>
        </authorList>
    </citation>
    <scope>NUCLEOTIDE SEQUENCE [LARGE SCALE GENOMIC DNA]</scope>
    <source>
        <strain evidence="2">K2W31S-8</strain>
    </source>
</reference>
<dbReference type="RefSeq" id="WP_119894133.1">
    <property type="nucleotide sequence ID" value="NZ_CP032419.1"/>
</dbReference>
<dbReference type="Pfam" id="PF04320">
    <property type="entry name" value="YggL_50S_bp"/>
    <property type="match status" value="1"/>
</dbReference>
<dbReference type="KEGG" id="pcav:D3880_14415"/>
<evidence type="ECO:0000313" key="1">
    <source>
        <dbReference type="EMBL" id="AYC33478.1"/>
    </source>
</evidence>
<dbReference type="GO" id="GO:0005829">
    <property type="term" value="C:cytosol"/>
    <property type="evidence" value="ECO:0007669"/>
    <property type="project" value="TreeGrafter"/>
</dbReference>
<dbReference type="Proteomes" id="UP000265560">
    <property type="component" value="Chromosome"/>
</dbReference>
<dbReference type="InterPro" id="IPR007416">
    <property type="entry name" value="YggL_50S_bp"/>
</dbReference>
<dbReference type="PANTHER" id="PTHR38778">
    <property type="entry name" value="CYTOPLASMIC PROTEIN-RELATED"/>
    <property type="match status" value="1"/>
</dbReference>
<accession>A0A385Z764</accession>
<dbReference type="OrthoDB" id="9114861at2"/>
<proteinExistence type="predicted"/>
<dbReference type="NCBIfam" id="NF008685">
    <property type="entry name" value="PRK11702.1"/>
    <property type="match status" value="1"/>
</dbReference>
<dbReference type="EMBL" id="CP032419">
    <property type="protein sequence ID" value="AYC33478.1"/>
    <property type="molecule type" value="Genomic_DNA"/>
</dbReference>
<gene>
    <name evidence="1" type="ORF">D3880_14415</name>
</gene>
<keyword evidence="2" id="KW-1185">Reference proteome</keyword>
<dbReference type="AlphaFoldDB" id="A0A385Z764"/>
<organism evidence="1 2">
    <name type="scientific">Pseudomonas cavernae</name>
    <dbReference type="NCBI Taxonomy" id="2320867"/>
    <lineage>
        <taxon>Bacteria</taxon>
        <taxon>Pseudomonadati</taxon>
        <taxon>Pseudomonadota</taxon>
        <taxon>Gammaproteobacteria</taxon>
        <taxon>Pseudomonadales</taxon>
        <taxon>Pseudomonadaceae</taxon>
        <taxon>Pseudomonas</taxon>
    </lineage>
</organism>